<dbReference type="EMBL" id="LR796756">
    <property type="protein sequence ID" value="CAB4163560.1"/>
    <property type="molecule type" value="Genomic_DNA"/>
</dbReference>
<gene>
    <name evidence="2" type="ORF">UFOVP543_51</name>
    <name evidence="3" type="ORF">UFOVP804_27</name>
</gene>
<protein>
    <submittedName>
        <fullName evidence="3">Uncharacterized protein</fullName>
    </submittedName>
</protein>
<accession>A0A6J5NV01</accession>
<organism evidence="3">
    <name type="scientific">uncultured Caudovirales phage</name>
    <dbReference type="NCBI Taxonomy" id="2100421"/>
    <lineage>
        <taxon>Viruses</taxon>
        <taxon>Duplodnaviria</taxon>
        <taxon>Heunggongvirae</taxon>
        <taxon>Uroviricota</taxon>
        <taxon>Caudoviricetes</taxon>
        <taxon>Peduoviridae</taxon>
        <taxon>Maltschvirus</taxon>
        <taxon>Maltschvirus maltsch</taxon>
    </lineage>
</organism>
<sequence>MPKFIRTEYIAIKVIVEAEDDEGAEEIGNDFTDSLLFDAKTLRKRAKEIDTPECRYHSAESLGDSEVTPYEPNQD</sequence>
<name>A0A6J5NV01_9CAUD</name>
<evidence type="ECO:0000313" key="2">
    <source>
        <dbReference type="EMBL" id="CAB4149978.1"/>
    </source>
</evidence>
<dbReference type="EMBL" id="LR796531">
    <property type="protein sequence ID" value="CAB4149978.1"/>
    <property type="molecule type" value="Genomic_DNA"/>
</dbReference>
<evidence type="ECO:0000256" key="1">
    <source>
        <dbReference type="SAM" id="MobiDB-lite"/>
    </source>
</evidence>
<reference evidence="3" key="1">
    <citation type="submission" date="2020-04" db="EMBL/GenBank/DDBJ databases">
        <authorList>
            <person name="Chiriac C."/>
            <person name="Salcher M."/>
            <person name="Ghai R."/>
            <person name="Kavagutti S V."/>
        </authorList>
    </citation>
    <scope>NUCLEOTIDE SEQUENCE</scope>
</reference>
<feature type="region of interest" description="Disordered" evidence="1">
    <location>
        <begin position="55"/>
        <end position="75"/>
    </location>
</feature>
<evidence type="ECO:0000313" key="3">
    <source>
        <dbReference type="EMBL" id="CAB4163560.1"/>
    </source>
</evidence>
<proteinExistence type="predicted"/>